<dbReference type="SUPFAM" id="SSF48452">
    <property type="entry name" value="TPR-like"/>
    <property type="match status" value="1"/>
</dbReference>
<dbReference type="Proteomes" id="UP001139462">
    <property type="component" value="Unassembled WGS sequence"/>
</dbReference>
<gene>
    <name evidence="1" type="ORF">K8344_08695</name>
</gene>
<evidence type="ECO:0000313" key="2">
    <source>
        <dbReference type="Proteomes" id="UP001139462"/>
    </source>
</evidence>
<dbReference type="EMBL" id="JAIRBB010000006">
    <property type="protein sequence ID" value="MCG2431195.1"/>
    <property type="molecule type" value="Genomic_DNA"/>
</dbReference>
<dbReference type="InterPro" id="IPR011990">
    <property type="entry name" value="TPR-like_helical_dom_sf"/>
</dbReference>
<dbReference type="Gene3D" id="1.25.40.10">
    <property type="entry name" value="Tetratricopeptide repeat domain"/>
    <property type="match status" value="1"/>
</dbReference>
<proteinExistence type="predicted"/>
<evidence type="ECO:0000313" key="1">
    <source>
        <dbReference type="EMBL" id="MCG2431195.1"/>
    </source>
</evidence>
<evidence type="ECO:0008006" key="3">
    <source>
        <dbReference type="Google" id="ProtNLM"/>
    </source>
</evidence>
<sequence>MYILQGKYSEALPYNLRAIEIMMRIDSTINLWENHMHLSNIYGELGDYKNALENHELYEQNRTED</sequence>
<keyword evidence="2" id="KW-1185">Reference proteome</keyword>
<name>A0A9X1R102_9FLAO</name>
<accession>A0A9X1R102</accession>
<organism evidence="1 2">
    <name type="scientific">Aequorivita xiaoshiensis</name>
    <dbReference type="NCBI Taxonomy" id="2874476"/>
    <lineage>
        <taxon>Bacteria</taxon>
        <taxon>Pseudomonadati</taxon>
        <taxon>Bacteroidota</taxon>
        <taxon>Flavobacteriia</taxon>
        <taxon>Flavobacteriales</taxon>
        <taxon>Flavobacteriaceae</taxon>
        <taxon>Aequorivita</taxon>
    </lineage>
</organism>
<protein>
    <recommendedName>
        <fullName evidence="3">Tetratricopeptide repeat protein</fullName>
    </recommendedName>
</protein>
<reference evidence="1" key="1">
    <citation type="submission" date="2021-09" db="EMBL/GenBank/DDBJ databases">
        <title>Genome of Aequorivita sp. strain F64183.</title>
        <authorList>
            <person name="Wang Y."/>
        </authorList>
    </citation>
    <scope>NUCLEOTIDE SEQUENCE</scope>
    <source>
        <strain evidence="1">F64183</strain>
    </source>
</reference>
<dbReference type="AlphaFoldDB" id="A0A9X1R102"/>
<comment type="caution">
    <text evidence="1">The sequence shown here is derived from an EMBL/GenBank/DDBJ whole genome shotgun (WGS) entry which is preliminary data.</text>
</comment>